<evidence type="ECO:0000313" key="1">
    <source>
        <dbReference type="EMBL" id="CAA9413739.1"/>
    </source>
</evidence>
<protein>
    <submittedName>
        <fullName evidence="1">Uncharacterized protein</fullName>
    </submittedName>
</protein>
<dbReference type="AlphaFoldDB" id="A0A6J4PE38"/>
<organism evidence="1">
    <name type="scientific">uncultured Pyrinomonadaceae bacterium</name>
    <dbReference type="NCBI Taxonomy" id="2283094"/>
    <lineage>
        <taxon>Bacteria</taxon>
        <taxon>Pseudomonadati</taxon>
        <taxon>Acidobacteriota</taxon>
        <taxon>Blastocatellia</taxon>
        <taxon>Blastocatellales</taxon>
        <taxon>Pyrinomonadaceae</taxon>
        <taxon>environmental samples</taxon>
    </lineage>
</organism>
<reference evidence="1" key="1">
    <citation type="submission" date="2020-02" db="EMBL/GenBank/DDBJ databases">
        <authorList>
            <person name="Meier V. D."/>
        </authorList>
    </citation>
    <scope>NUCLEOTIDE SEQUENCE</scope>
    <source>
        <strain evidence="1">AVDCRST_MAG74</strain>
    </source>
</reference>
<dbReference type="EMBL" id="CADCUR010000225">
    <property type="protein sequence ID" value="CAA9413739.1"/>
    <property type="molecule type" value="Genomic_DNA"/>
</dbReference>
<gene>
    <name evidence="1" type="ORF">AVDCRST_MAG74-2473</name>
</gene>
<proteinExistence type="predicted"/>
<accession>A0A6J4PE38</accession>
<sequence>MTLDLKFGTYRIDCFESINIPVLSKNWSAVAERDSALKSAGK</sequence>
<name>A0A6J4PE38_9BACT</name>